<comment type="caution">
    <text evidence="7">The sequence shown here is derived from an EMBL/GenBank/DDBJ whole genome shotgun (WGS) entry which is preliminary data.</text>
</comment>
<dbReference type="Pfam" id="PF00400">
    <property type="entry name" value="WD40"/>
    <property type="match status" value="2"/>
</dbReference>
<dbReference type="PANTHER" id="PTHR22846:SF2">
    <property type="entry name" value="F-BOX-LIKE_WD REPEAT-CONTAINING PROTEIN EBI"/>
    <property type="match status" value="1"/>
</dbReference>
<dbReference type="GO" id="GO:0003714">
    <property type="term" value="F:transcription corepressor activity"/>
    <property type="evidence" value="ECO:0007669"/>
    <property type="project" value="InterPro"/>
</dbReference>
<dbReference type="EMBL" id="MLYV02000256">
    <property type="protein sequence ID" value="PSS29570.1"/>
    <property type="molecule type" value="Genomic_DNA"/>
</dbReference>
<dbReference type="InterPro" id="IPR015943">
    <property type="entry name" value="WD40/YVTN_repeat-like_dom_sf"/>
</dbReference>
<keyword evidence="3" id="KW-0677">Repeat</keyword>
<dbReference type="AlphaFoldDB" id="A0A2R6RHQ5"/>
<dbReference type="SMART" id="SM00320">
    <property type="entry name" value="WD40"/>
    <property type="match status" value="2"/>
</dbReference>
<feature type="repeat" description="WD" evidence="5">
    <location>
        <begin position="229"/>
        <end position="263"/>
    </location>
</feature>
<evidence type="ECO:0000256" key="3">
    <source>
        <dbReference type="ARBA" id="ARBA00022737"/>
    </source>
</evidence>
<dbReference type="PROSITE" id="PS00678">
    <property type="entry name" value="WD_REPEATS_1"/>
    <property type="match status" value="1"/>
</dbReference>
<accession>A0A2R6RHQ5</accession>
<comment type="subcellular location">
    <subcellularLocation>
        <location evidence="1">Nucleus</location>
    </subcellularLocation>
</comment>
<evidence type="ECO:0000256" key="2">
    <source>
        <dbReference type="ARBA" id="ARBA00022574"/>
    </source>
</evidence>
<protein>
    <submittedName>
        <fullName evidence="7">Uncharacterized protein</fullName>
    </submittedName>
</protein>
<evidence type="ECO:0000313" key="8">
    <source>
        <dbReference type="Proteomes" id="UP000186601"/>
    </source>
</evidence>
<keyword evidence="8" id="KW-1185">Reference proteome</keyword>
<evidence type="ECO:0000256" key="5">
    <source>
        <dbReference type="PROSITE-ProRule" id="PRU00221"/>
    </source>
</evidence>
<dbReference type="InterPro" id="IPR045183">
    <property type="entry name" value="Ebi-like"/>
</dbReference>
<dbReference type="PROSITE" id="PS50082">
    <property type="entry name" value="WD_REPEATS_2"/>
    <property type="match status" value="1"/>
</dbReference>
<organism evidence="7 8">
    <name type="scientific">Hermanssonia centrifuga</name>
    <dbReference type="NCBI Taxonomy" id="98765"/>
    <lineage>
        <taxon>Eukaryota</taxon>
        <taxon>Fungi</taxon>
        <taxon>Dikarya</taxon>
        <taxon>Basidiomycota</taxon>
        <taxon>Agaricomycotina</taxon>
        <taxon>Agaricomycetes</taxon>
        <taxon>Polyporales</taxon>
        <taxon>Meruliaceae</taxon>
        <taxon>Hermanssonia</taxon>
    </lineage>
</organism>
<dbReference type="GO" id="GO:0006357">
    <property type="term" value="P:regulation of transcription by RNA polymerase II"/>
    <property type="evidence" value="ECO:0007669"/>
    <property type="project" value="TreeGrafter"/>
</dbReference>
<evidence type="ECO:0000256" key="4">
    <source>
        <dbReference type="ARBA" id="ARBA00023242"/>
    </source>
</evidence>
<proteinExistence type="predicted"/>
<dbReference type="Gene3D" id="1.20.960.30">
    <property type="match status" value="1"/>
</dbReference>
<keyword evidence="2 5" id="KW-0853">WD repeat</keyword>
<evidence type="ECO:0000256" key="1">
    <source>
        <dbReference type="ARBA" id="ARBA00004123"/>
    </source>
</evidence>
<feature type="compositionally biased region" description="Basic and acidic residues" evidence="6">
    <location>
        <begin position="162"/>
        <end position="173"/>
    </location>
</feature>
<dbReference type="InterPro" id="IPR001680">
    <property type="entry name" value="WD40_rpt"/>
</dbReference>
<dbReference type="PROSITE" id="PS50294">
    <property type="entry name" value="WD_REPEATS_REGION"/>
    <property type="match status" value="1"/>
</dbReference>
<dbReference type="InterPro" id="IPR036322">
    <property type="entry name" value="WD40_repeat_dom_sf"/>
</dbReference>
<dbReference type="Proteomes" id="UP000186601">
    <property type="component" value="Unassembled WGS sequence"/>
</dbReference>
<dbReference type="OrthoDB" id="1367865at2759"/>
<feature type="region of interest" description="Disordered" evidence="6">
    <location>
        <begin position="126"/>
        <end position="199"/>
    </location>
</feature>
<dbReference type="Gene3D" id="2.130.10.10">
    <property type="entry name" value="YVTN repeat-like/Quinoprotein amine dehydrogenase"/>
    <property type="match status" value="1"/>
</dbReference>
<gene>
    <name evidence="7" type="ORF">PHLCEN_2v2718</name>
</gene>
<sequence>MRLEVNMFLAIVHNILFINYQSYTLHGWSNPFSLLRMKSTPLLPFIVASLGFVHSAFVLHAEAHLDNSPHYGTHVPRGELVELLSKALLYSEVEAHWRGNAMTSNCKSSFSLLERHICSLDPNLPPTVTFQPPPTAEIPPPYTNGSNGTAEKRKASPSAAEELPREKRARTEEMDVDSVASSNEHQPTDSRTSAREPSLPAAVNEYLSSSRKQLKPASDNATDGAITLLEGHQSEVFVCAWNPVQPRSLATGSKNTIINIWNLHDSAGGTGPPESDPPLTFDYQATWDQGDLTSLDWNQDGTLLAAGSYDTNLRVCDASGKLYFAQSMQEVNFKPSSLYARIKIVVGEGTYLCD</sequence>
<name>A0A2R6RHQ5_9APHY</name>
<keyword evidence="4" id="KW-0539">Nucleus</keyword>
<evidence type="ECO:0000313" key="7">
    <source>
        <dbReference type="EMBL" id="PSS29570.1"/>
    </source>
</evidence>
<dbReference type="STRING" id="98765.A0A2R6RHQ5"/>
<dbReference type="PANTHER" id="PTHR22846">
    <property type="entry name" value="WD40 REPEAT PROTEIN"/>
    <property type="match status" value="1"/>
</dbReference>
<dbReference type="SUPFAM" id="SSF50978">
    <property type="entry name" value="WD40 repeat-like"/>
    <property type="match status" value="1"/>
</dbReference>
<dbReference type="InterPro" id="IPR019775">
    <property type="entry name" value="WD40_repeat_CS"/>
</dbReference>
<feature type="compositionally biased region" description="Pro residues" evidence="6">
    <location>
        <begin position="131"/>
        <end position="142"/>
    </location>
</feature>
<evidence type="ECO:0000256" key="6">
    <source>
        <dbReference type="SAM" id="MobiDB-lite"/>
    </source>
</evidence>
<dbReference type="GO" id="GO:0034967">
    <property type="term" value="C:Set3 complex"/>
    <property type="evidence" value="ECO:0007669"/>
    <property type="project" value="TreeGrafter"/>
</dbReference>
<reference evidence="7 8" key="1">
    <citation type="submission" date="2018-02" db="EMBL/GenBank/DDBJ databases">
        <title>Genome sequence of the basidiomycete white-rot fungus Phlebia centrifuga.</title>
        <authorList>
            <person name="Granchi Z."/>
            <person name="Peng M."/>
            <person name="de Vries R.P."/>
            <person name="Hilden K."/>
            <person name="Makela M.R."/>
            <person name="Grigoriev I."/>
            <person name="Riley R."/>
        </authorList>
    </citation>
    <scope>NUCLEOTIDE SEQUENCE [LARGE SCALE GENOMIC DNA]</scope>
    <source>
        <strain evidence="7 8">FBCC195</strain>
    </source>
</reference>